<keyword evidence="7" id="KW-1185">Reference proteome</keyword>
<keyword evidence="1 4" id="KW-0853">WD repeat</keyword>
<dbReference type="FunFam" id="2.130.10.10:FF:000102">
    <property type="entry name" value="Actin-interacting protein 1"/>
    <property type="match status" value="1"/>
</dbReference>
<dbReference type="PANTHER" id="PTHR19856">
    <property type="entry name" value="WD-REPEATCONTAINING PROTEIN WDR1"/>
    <property type="match status" value="1"/>
</dbReference>
<dbReference type="GO" id="GO:0030864">
    <property type="term" value="C:cortical actin cytoskeleton"/>
    <property type="evidence" value="ECO:0007669"/>
    <property type="project" value="TreeGrafter"/>
</dbReference>
<protein>
    <submittedName>
        <fullName evidence="6">Aip1 protein</fullName>
    </submittedName>
</protein>
<evidence type="ECO:0000313" key="7">
    <source>
        <dbReference type="Proteomes" id="UP001377567"/>
    </source>
</evidence>
<dbReference type="Pfam" id="PF00400">
    <property type="entry name" value="WD40"/>
    <property type="match status" value="1"/>
</dbReference>
<dbReference type="FunFam" id="2.130.10.10:FF:000167">
    <property type="entry name" value="Actin-interacting protein 1"/>
    <property type="match status" value="1"/>
</dbReference>
<dbReference type="InterPro" id="IPR001680">
    <property type="entry name" value="WD40_rpt"/>
</dbReference>
<name>A0AAV5S048_MAUHU</name>
<dbReference type="GO" id="GO:0051015">
    <property type="term" value="F:actin filament binding"/>
    <property type="evidence" value="ECO:0007669"/>
    <property type="project" value="TreeGrafter"/>
</dbReference>
<dbReference type="InterPro" id="IPR015943">
    <property type="entry name" value="WD40/YVTN_repeat-like_dom_sf"/>
</dbReference>
<dbReference type="Gene3D" id="2.130.10.10">
    <property type="entry name" value="YVTN repeat-like/Quinoprotein amine dehydrogenase"/>
    <property type="match status" value="2"/>
</dbReference>
<comment type="similarity">
    <text evidence="3">Belongs to the WD repeat AIP1 family.</text>
</comment>
<proteinExistence type="inferred from homology"/>
<dbReference type="Pfam" id="PF12894">
    <property type="entry name" value="ANAPC4_WD40"/>
    <property type="match status" value="1"/>
</dbReference>
<accession>A0AAV5S048</accession>
<dbReference type="GO" id="GO:0030042">
    <property type="term" value="P:actin filament depolymerization"/>
    <property type="evidence" value="ECO:0007669"/>
    <property type="project" value="TreeGrafter"/>
</dbReference>
<dbReference type="AlphaFoldDB" id="A0AAV5S048"/>
<keyword evidence="2" id="KW-0677">Repeat</keyword>
<dbReference type="SMART" id="SM00320">
    <property type="entry name" value="WD40"/>
    <property type="match status" value="9"/>
</dbReference>
<evidence type="ECO:0000313" key="6">
    <source>
        <dbReference type="EMBL" id="GMM56682.1"/>
    </source>
</evidence>
<dbReference type="PANTHER" id="PTHR19856:SF0">
    <property type="entry name" value="WD REPEAT-CONTAINING PROTEIN 1"/>
    <property type="match status" value="1"/>
</dbReference>
<feature type="repeat" description="WD" evidence="4">
    <location>
        <begin position="579"/>
        <end position="614"/>
    </location>
</feature>
<dbReference type="Proteomes" id="UP001377567">
    <property type="component" value="Unassembled WGS sequence"/>
</dbReference>
<dbReference type="InterPro" id="IPR024977">
    <property type="entry name" value="Apc4-like_WD40_dom"/>
</dbReference>
<dbReference type="PROSITE" id="PS50294">
    <property type="entry name" value="WD_REPEATS_REGION"/>
    <property type="match status" value="1"/>
</dbReference>
<sequence>MSTITRQSQIPPQPSTERNFTTRLSYDKATNCIAYPSGKCAYVRSLSKDSDEKIPPVIQFTGHGTANVTVVRFSPIQNSQYVVSGDDQGRVIVWGWNIDDTTKAVQINVKSEFHVLAGKVSDISWDFEGRRLCVVGDGKDRFGAFISWDSGNSLGEISGHSQRINACHMKQSRPMRAMTVGDDGAVVFYQGPPFKFASSDRVHHDQGKFIRDVEFSPGSGAYAVTVGSDRKMACFDGKTGEFLKYIADEAVPVEGGIHALSWMDEAKFAIACADGTVKVYEVESGKCAQNWKVEGAGIDAAQVGVVATGPDSVASLSLDGSLSFFTLGQETATEYLKGHNKGITAMSVSPLVSGSFDGRVMDWTAEPPKLYAEHKNVIVALDTKAYPQIASVSWDDSLRINGEVKHSFAHQPKHVQVNADGISAIITNNDVLQIIDMTNASVMSEVPLKEPATAVGISKGLVAVGYQNCKQVEVFKTVDLTVSYTLKTALRADPSAISISPSEKLIAVGDVSGKILLFDAETKDVRTSRWSFHTSKINSMSWRPTADGSEEETHLATGSLDTNICVYSVERPMRVAKHMNAHKDGVNVVAWNDADTLTTAGTDGCINTWKVSLE</sequence>
<evidence type="ECO:0000256" key="4">
    <source>
        <dbReference type="PROSITE-ProRule" id="PRU00221"/>
    </source>
</evidence>
<evidence type="ECO:0000256" key="3">
    <source>
        <dbReference type="ARBA" id="ARBA00038366"/>
    </source>
</evidence>
<feature type="domain" description="Anaphase-promoting complex subunit 4-like WD40" evidence="5">
    <location>
        <begin position="499"/>
        <end position="593"/>
    </location>
</feature>
<dbReference type="InterPro" id="IPR011048">
    <property type="entry name" value="Haem_d1_sf"/>
</dbReference>
<reference evidence="6 7" key="1">
    <citation type="journal article" date="2023" name="Elife">
        <title>Identification of key yeast species and microbe-microbe interactions impacting larval growth of Drosophila in the wild.</title>
        <authorList>
            <person name="Mure A."/>
            <person name="Sugiura Y."/>
            <person name="Maeda R."/>
            <person name="Honda K."/>
            <person name="Sakurai N."/>
            <person name="Takahashi Y."/>
            <person name="Watada M."/>
            <person name="Katoh T."/>
            <person name="Gotoh A."/>
            <person name="Gotoh Y."/>
            <person name="Taniguchi I."/>
            <person name="Nakamura K."/>
            <person name="Hayashi T."/>
            <person name="Katayama T."/>
            <person name="Uemura T."/>
            <person name="Hattori Y."/>
        </authorList>
    </citation>
    <scope>NUCLEOTIDE SEQUENCE [LARGE SCALE GENOMIC DNA]</scope>
    <source>
        <strain evidence="6 7">KH-74</strain>
    </source>
</reference>
<evidence type="ECO:0000256" key="2">
    <source>
        <dbReference type="ARBA" id="ARBA00022737"/>
    </source>
</evidence>
<dbReference type="PROSITE" id="PS50082">
    <property type="entry name" value="WD_REPEATS_2"/>
    <property type="match status" value="1"/>
</dbReference>
<dbReference type="SUPFAM" id="SSF51004">
    <property type="entry name" value="C-terminal (heme d1) domain of cytochrome cd1-nitrite reductase"/>
    <property type="match status" value="1"/>
</dbReference>
<dbReference type="SUPFAM" id="SSF50978">
    <property type="entry name" value="WD40 repeat-like"/>
    <property type="match status" value="1"/>
</dbReference>
<organism evidence="6 7">
    <name type="scientific">Maudiozyma humilis</name>
    <name type="common">Sour dough yeast</name>
    <name type="synonym">Kazachstania humilis</name>
    <dbReference type="NCBI Taxonomy" id="51915"/>
    <lineage>
        <taxon>Eukaryota</taxon>
        <taxon>Fungi</taxon>
        <taxon>Dikarya</taxon>
        <taxon>Ascomycota</taxon>
        <taxon>Saccharomycotina</taxon>
        <taxon>Saccharomycetes</taxon>
        <taxon>Saccharomycetales</taxon>
        <taxon>Saccharomycetaceae</taxon>
        <taxon>Maudiozyma</taxon>
    </lineage>
</organism>
<dbReference type="InterPro" id="IPR036322">
    <property type="entry name" value="WD40_repeat_dom_sf"/>
</dbReference>
<comment type="caution">
    <text evidence="6">The sequence shown here is derived from an EMBL/GenBank/DDBJ whole genome shotgun (WGS) entry which is preliminary data.</text>
</comment>
<evidence type="ECO:0000256" key="1">
    <source>
        <dbReference type="ARBA" id="ARBA00022574"/>
    </source>
</evidence>
<gene>
    <name evidence="6" type="ORF">DAKH74_032980</name>
</gene>
<dbReference type="EMBL" id="BTGD01000010">
    <property type="protein sequence ID" value="GMM56682.1"/>
    <property type="molecule type" value="Genomic_DNA"/>
</dbReference>
<evidence type="ECO:0000259" key="5">
    <source>
        <dbReference type="Pfam" id="PF12894"/>
    </source>
</evidence>